<evidence type="ECO:0000256" key="1">
    <source>
        <dbReference type="SAM" id="MobiDB-lite"/>
    </source>
</evidence>
<proteinExistence type="predicted"/>
<feature type="compositionally biased region" description="Basic residues" evidence="1">
    <location>
        <begin position="105"/>
        <end position="114"/>
    </location>
</feature>
<dbReference type="Proteomes" id="UP000630718">
    <property type="component" value="Unassembled WGS sequence"/>
</dbReference>
<organism evidence="2 3">
    <name type="scientific">Streptomyces fumanus</name>
    <dbReference type="NCBI Taxonomy" id="67302"/>
    <lineage>
        <taxon>Bacteria</taxon>
        <taxon>Bacillati</taxon>
        <taxon>Actinomycetota</taxon>
        <taxon>Actinomycetes</taxon>
        <taxon>Kitasatosporales</taxon>
        <taxon>Streptomycetaceae</taxon>
        <taxon>Streptomyces</taxon>
    </lineage>
</organism>
<comment type="caution">
    <text evidence="2">The sequence shown here is derived from an EMBL/GenBank/DDBJ whole genome shotgun (WGS) entry which is preliminary data.</text>
</comment>
<gene>
    <name evidence="2" type="ORF">GCM10018772_23650</name>
</gene>
<evidence type="ECO:0000313" key="2">
    <source>
        <dbReference type="EMBL" id="GHE98492.1"/>
    </source>
</evidence>
<dbReference type="InterPro" id="IPR045683">
    <property type="entry name" value="DUF6192"/>
</dbReference>
<protein>
    <submittedName>
        <fullName evidence="2">Uncharacterized protein</fullName>
    </submittedName>
</protein>
<dbReference type="Pfam" id="PF19691">
    <property type="entry name" value="DUF6192"/>
    <property type="match status" value="1"/>
</dbReference>
<reference evidence="2" key="2">
    <citation type="submission" date="2020-09" db="EMBL/GenBank/DDBJ databases">
        <authorList>
            <person name="Sun Q."/>
            <person name="Ohkuma M."/>
        </authorList>
    </citation>
    <scope>NUCLEOTIDE SEQUENCE</scope>
    <source>
        <strain evidence="2">JCM 4477</strain>
    </source>
</reference>
<feature type="region of interest" description="Disordered" evidence="1">
    <location>
        <begin position="69"/>
        <end position="120"/>
    </location>
</feature>
<dbReference type="AlphaFoldDB" id="A0A919AC18"/>
<keyword evidence="3" id="KW-1185">Reference proteome</keyword>
<reference evidence="2" key="1">
    <citation type="journal article" date="2014" name="Int. J. Syst. Evol. Microbiol.">
        <title>Complete genome sequence of Corynebacterium casei LMG S-19264T (=DSM 44701T), isolated from a smear-ripened cheese.</title>
        <authorList>
            <consortium name="US DOE Joint Genome Institute (JGI-PGF)"/>
            <person name="Walter F."/>
            <person name="Albersmeier A."/>
            <person name="Kalinowski J."/>
            <person name="Ruckert C."/>
        </authorList>
    </citation>
    <scope>NUCLEOTIDE SEQUENCE</scope>
    <source>
        <strain evidence="2">JCM 4477</strain>
    </source>
</reference>
<evidence type="ECO:0000313" key="3">
    <source>
        <dbReference type="Proteomes" id="UP000630718"/>
    </source>
</evidence>
<sequence>MGRRVDNPVSPQQKVTAIHSLARDDQVAAQVTGDLLRRPQVATKVPVVDKVRVVEEFTRDEGIAAQVTTGLLRRQPHPKPGPRRAGDAARRHRRTRLARADPHPHGRLPVHRRLGGAGGV</sequence>
<name>A0A919AC18_9ACTN</name>
<accession>A0A919AC18</accession>
<dbReference type="EMBL" id="BNBI01000004">
    <property type="protein sequence ID" value="GHE98492.1"/>
    <property type="molecule type" value="Genomic_DNA"/>
</dbReference>